<dbReference type="GO" id="GO:0003964">
    <property type="term" value="F:RNA-directed DNA polymerase activity"/>
    <property type="evidence" value="ECO:0007669"/>
    <property type="project" value="UniProtKB-KW"/>
</dbReference>
<proteinExistence type="predicted"/>
<accession>A0A6G0VVD5</accession>
<organism evidence="1 2">
    <name type="scientific">Aphis craccivora</name>
    <name type="common">Cowpea aphid</name>
    <dbReference type="NCBI Taxonomy" id="307492"/>
    <lineage>
        <taxon>Eukaryota</taxon>
        <taxon>Metazoa</taxon>
        <taxon>Ecdysozoa</taxon>
        <taxon>Arthropoda</taxon>
        <taxon>Hexapoda</taxon>
        <taxon>Insecta</taxon>
        <taxon>Pterygota</taxon>
        <taxon>Neoptera</taxon>
        <taxon>Paraneoptera</taxon>
        <taxon>Hemiptera</taxon>
        <taxon>Sternorrhyncha</taxon>
        <taxon>Aphidomorpha</taxon>
        <taxon>Aphidoidea</taxon>
        <taxon>Aphididae</taxon>
        <taxon>Aphidini</taxon>
        <taxon>Aphis</taxon>
        <taxon>Aphis</taxon>
    </lineage>
</organism>
<keyword evidence="2" id="KW-1185">Reference proteome</keyword>
<keyword evidence="1" id="KW-0808">Transferase</keyword>
<dbReference type="AlphaFoldDB" id="A0A6G0VVD5"/>
<gene>
    <name evidence="1" type="ORF">FWK35_00030676</name>
</gene>
<evidence type="ECO:0000313" key="2">
    <source>
        <dbReference type="Proteomes" id="UP000478052"/>
    </source>
</evidence>
<comment type="caution">
    <text evidence="1">The sequence shown here is derived from an EMBL/GenBank/DDBJ whole genome shotgun (WGS) entry which is preliminary data.</text>
</comment>
<keyword evidence="1" id="KW-0548">Nucleotidyltransferase</keyword>
<reference evidence="1 2" key="1">
    <citation type="submission" date="2019-08" db="EMBL/GenBank/DDBJ databases">
        <title>Whole genome of Aphis craccivora.</title>
        <authorList>
            <person name="Voronova N.V."/>
            <person name="Shulinski R.S."/>
            <person name="Bandarenka Y.V."/>
            <person name="Zhorov D.G."/>
            <person name="Warner D."/>
        </authorList>
    </citation>
    <scope>NUCLEOTIDE SEQUENCE [LARGE SCALE GENOMIC DNA]</scope>
    <source>
        <strain evidence="1">180601</strain>
        <tissue evidence="1">Whole Body</tissue>
    </source>
</reference>
<name>A0A6G0VVD5_APHCR</name>
<feature type="non-terminal residue" evidence="1">
    <location>
        <position position="1"/>
    </location>
</feature>
<dbReference type="EMBL" id="VUJU01011434">
    <property type="protein sequence ID" value="KAF0711028.1"/>
    <property type="molecule type" value="Genomic_DNA"/>
</dbReference>
<sequence>KRFFSRLANHNNPLISNLNNLTLPDNPRRRLKRRWCRGLLQ</sequence>
<dbReference type="Proteomes" id="UP000478052">
    <property type="component" value="Unassembled WGS sequence"/>
</dbReference>
<keyword evidence="1" id="KW-0695">RNA-directed DNA polymerase</keyword>
<evidence type="ECO:0000313" key="1">
    <source>
        <dbReference type="EMBL" id="KAF0711028.1"/>
    </source>
</evidence>
<protein>
    <submittedName>
        <fullName evidence="1">Putative RNA-directed DNA polymerase</fullName>
    </submittedName>
</protein>